<gene>
    <name evidence="1" type="ORF">BECKFW1821C_GA0114237_104729</name>
</gene>
<evidence type="ECO:0000313" key="1">
    <source>
        <dbReference type="EMBL" id="VFJ73242.1"/>
    </source>
</evidence>
<proteinExistence type="predicted"/>
<sequence>MSMKHLLASMLTMALMVLFIPLDDVLAKGKGFCRHSAKGSGSRLTPGRIKRSDFKEFFVISYAVQQEYGGDVQMFTSQMHDGYYLKVCNIDEQKNDFKNWARRRYGINVIASTCKTVCLDPETFYSNYYDQKGVYSYRRLTRLYKQTCW</sequence>
<accession>A0A450TW63</accession>
<protein>
    <submittedName>
        <fullName evidence="1">Uncharacterized protein</fullName>
    </submittedName>
</protein>
<organism evidence="1">
    <name type="scientific">Candidatus Kentrum sp. FW</name>
    <dbReference type="NCBI Taxonomy" id="2126338"/>
    <lineage>
        <taxon>Bacteria</taxon>
        <taxon>Pseudomonadati</taxon>
        <taxon>Pseudomonadota</taxon>
        <taxon>Gammaproteobacteria</taxon>
        <taxon>Candidatus Kentrum</taxon>
    </lineage>
</organism>
<name>A0A450TW63_9GAMM</name>
<dbReference type="AlphaFoldDB" id="A0A450TW63"/>
<reference evidence="1" key="1">
    <citation type="submission" date="2019-02" db="EMBL/GenBank/DDBJ databases">
        <authorList>
            <person name="Gruber-Vodicka R. H."/>
            <person name="Seah K. B. B."/>
        </authorList>
    </citation>
    <scope>NUCLEOTIDE SEQUENCE</scope>
    <source>
        <strain evidence="1">BECK_BZ131</strain>
    </source>
</reference>
<dbReference type="EMBL" id="CAADFE010000047">
    <property type="protein sequence ID" value="VFJ73242.1"/>
    <property type="molecule type" value="Genomic_DNA"/>
</dbReference>